<dbReference type="GO" id="GO:0032993">
    <property type="term" value="C:protein-DNA complex"/>
    <property type="evidence" value="ECO:0007669"/>
    <property type="project" value="TreeGrafter"/>
</dbReference>
<keyword evidence="9" id="KW-1185">Reference proteome</keyword>
<keyword evidence="2" id="KW-0805">Transcription regulation</keyword>
<evidence type="ECO:0000313" key="10">
    <source>
        <dbReference type="Proteomes" id="UP000321392"/>
    </source>
</evidence>
<dbReference type="Pfam" id="PF00126">
    <property type="entry name" value="HTH_1"/>
    <property type="match status" value="1"/>
</dbReference>
<dbReference type="Proteomes" id="UP000321392">
    <property type="component" value="Unassembled WGS sequence"/>
</dbReference>
<evidence type="ECO:0000256" key="4">
    <source>
        <dbReference type="ARBA" id="ARBA00023159"/>
    </source>
</evidence>
<evidence type="ECO:0000313" key="9">
    <source>
        <dbReference type="Proteomes" id="UP000254518"/>
    </source>
</evidence>
<gene>
    <name evidence="7" type="ORF">DFR66_110106</name>
    <name evidence="8" type="ORF">IQ02_02108</name>
</gene>
<evidence type="ECO:0000313" key="8">
    <source>
        <dbReference type="EMBL" id="TWI46273.1"/>
    </source>
</evidence>
<evidence type="ECO:0000256" key="2">
    <source>
        <dbReference type="ARBA" id="ARBA00023015"/>
    </source>
</evidence>
<keyword evidence="3" id="KW-0238">DNA-binding</keyword>
<evidence type="ECO:0000256" key="1">
    <source>
        <dbReference type="ARBA" id="ARBA00009437"/>
    </source>
</evidence>
<evidence type="ECO:0000256" key="3">
    <source>
        <dbReference type="ARBA" id="ARBA00023125"/>
    </source>
</evidence>
<dbReference type="PANTHER" id="PTHR30346">
    <property type="entry name" value="TRANSCRIPTIONAL DUAL REGULATOR HCAR-RELATED"/>
    <property type="match status" value="1"/>
</dbReference>
<evidence type="ECO:0000256" key="5">
    <source>
        <dbReference type="ARBA" id="ARBA00023163"/>
    </source>
</evidence>
<dbReference type="PRINTS" id="PR00039">
    <property type="entry name" value="HTHLYSR"/>
</dbReference>
<dbReference type="Gene3D" id="1.10.10.10">
    <property type="entry name" value="Winged helix-like DNA-binding domain superfamily/Winged helix DNA-binding domain"/>
    <property type="match status" value="1"/>
</dbReference>
<accession>A0A562PPL8</accession>
<organism evidence="8 10">
    <name type="scientific">Flavobacterium glaciei</name>
    <dbReference type="NCBI Taxonomy" id="386300"/>
    <lineage>
        <taxon>Bacteria</taxon>
        <taxon>Pseudomonadati</taxon>
        <taxon>Bacteroidota</taxon>
        <taxon>Flavobacteriia</taxon>
        <taxon>Flavobacteriales</taxon>
        <taxon>Flavobacteriaceae</taxon>
        <taxon>Flavobacterium</taxon>
    </lineage>
</organism>
<reference evidence="7 9" key="2">
    <citation type="submission" date="2018-07" db="EMBL/GenBank/DDBJ databases">
        <title>Genomic Encyclopedia of Type Strains, Phase IV (KMG-IV): sequencing the most valuable type-strain genomes for metagenomic binning, comparative biology and taxonomic classification.</title>
        <authorList>
            <person name="Goeker M."/>
        </authorList>
    </citation>
    <scope>NUCLEOTIDE SEQUENCE [LARGE SCALE GENOMIC DNA]</scope>
    <source>
        <strain evidence="7 9">DSM 19728</strain>
    </source>
</reference>
<protein>
    <submittedName>
        <fullName evidence="8">LysR family hydrogen peroxide-inducible transcriptional activator</fullName>
    </submittedName>
</protein>
<keyword evidence="4" id="KW-0010">Activator</keyword>
<dbReference type="AlphaFoldDB" id="A0A562PPL8"/>
<dbReference type="GO" id="GO:0003677">
    <property type="term" value="F:DNA binding"/>
    <property type="evidence" value="ECO:0007669"/>
    <property type="project" value="UniProtKB-KW"/>
</dbReference>
<name>A0A562PPL8_9FLAO</name>
<keyword evidence="5" id="KW-0804">Transcription</keyword>
<comment type="caution">
    <text evidence="8">The sequence shown here is derived from an EMBL/GenBank/DDBJ whole genome shotgun (WGS) entry which is preliminary data.</text>
</comment>
<dbReference type="CDD" id="cd08411">
    <property type="entry name" value="PBP2_OxyR"/>
    <property type="match status" value="1"/>
</dbReference>
<sequence length="326" mass="37205">MIVFIFASEITIKMTITQLKYVLAVAEYKNFTLAAEKCFVTQPTLSMQIQKIEEELSIQIFDRSKKPIQLTDIGQKIVNQAKNIVNEADRIQDIVEQQKGFIGGEFRLGIIPTIMPTLLPMFLNNFIKKYPKVKLIIEELNTDEIIIKLNNGHLDAAIASTPLMEEKIKEIVLYYEPFVAYIPESHHHFQKEEIEVSDLNLDEILLLQDGHCFRDGILNLCKNVTKNETSRFQIESGSFETLIKLADEGLGTTLLPYLHTLDLKETDKLKLRHFKEPKPAREVSLIFPKSELKIQIIDALRNTIAGVIKGAIVFQNVQIISSLPKK</sequence>
<dbReference type="PROSITE" id="PS50931">
    <property type="entry name" value="HTH_LYSR"/>
    <property type="match status" value="1"/>
</dbReference>
<dbReference type="Pfam" id="PF03466">
    <property type="entry name" value="LysR_substrate"/>
    <property type="match status" value="1"/>
</dbReference>
<evidence type="ECO:0000313" key="7">
    <source>
        <dbReference type="EMBL" id="RDI52526.1"/>
    </source>
</evidence>
<reference evidence="8 10" key="1">
    <citation type="journal article" date="2015" name="Stand. Genomic Sci.">
        <title>Genomic Encyclopedia of Bacterial and Archaeal Type Strains, Phase III: the genomes of soil and plant-associated and newly described type strains.</title>
        <authorList>
            <person name="Whitman W.B."/>
            <person name="Woyke T."/>
            <person name="Klenk H.P."/>
            <person name="Zhou Y."/>
            <person name="Lilburn T.G."/>
            <person name="Beck B.J."/>
            <person name="De Vos P."/>
            <person name="Vandamme P."/>
            <person name="Eisen J.A."/>
            <person name="Garrity G."/>
            <person name="Hugenholtz P."/>
            <person name="Kyrpides N.C."/>
        </authorList>
    </citation>
    <scope>NUCLEOTIDE SEQUENCE [LARGE SCALE GENOMIC DNA]</scope>
    <source>
        <strain evidence="8 10">CGMCC 1.5380</strain>
    </source>
</reference>
<dbReference type="InterPro" id="IPR000847">
    <property type="entry name" value="LysR_HTH_N"/>
</dbReference>
<feature type="domain" description="HTH lysR-type" evidence="6">
    <location>
        <begin position="14"/>
        <end position="71"/>
    </location>
</feature>
<proteinExistence type="inferred from homology"/>
<evidence type="ECO:0000259" key="6">
    <source>
        <dbReference type="PROSITE" id="PS50931"/>
    </source>
</evidence>
<comment type="similarity">
    <text evidence="1">Belongs to the LysR transcriptional regulatory family.</text>
</comment>
<dbReference type="InterPro" id="IPR036390">
    <property type="entry name" value="WH_DNA-bd_sf"/>
</dbReference>
<dbReference type="GO" id="GO:0003700">
    <property type="term" value="F:DNA-binding transcription factor activity"/>
    <property type="evidence" value="ECO:0007669"/>
    <property type="project" value="InterPro"/>
</dbReference>
<dbReference type="PANTHER" id="PTHR30346:SF26">
    <property type="entry name" value="HYDROGEN PEROXIDE-INDUCIBLE GENES ACTIVATOR"/>
    <property type="match status" value="1"/>
</dbReference>
<dbReference type="Proteomes" id="UP000254518">
    <property type="component" value="Unassembled WGS sequence"/>
</dbReference>
<dbReference type="SUPFAM" id="SSF53850">
    <property type="entry name" value="Periplasmic binding protein-like II"/>
    <property type="match status" value="1"/>
</dbReference>
<dbReference type="InterPro" id="IPR036388">
    <property type="entry name" value="WH-like_DNA-bd_sf"/>
</dbReference>
<dbReference type="EMBL" id="VLKX01000010">
    <property type="protein sequence ID" value="TWI46273.1"/>
    <property type="molecule type" value="Genomic_DNA"/>
</dbReference>
<dbReference type="InterPro" id="IPR005119">
    <property type="entry name" value="LysR_subst-bd"/>
</dbReference>
<dbReference type="SUPFAM" id="SSF46785">
    <property type="entry name" value="Winged helix' DNA-binding domain"/>
    <property type="match status" value="1"/>
</dbReference>
<dbReference type="FunFam" id="1.10.10.10:FF:000001">
    <property type="entry name" value="LysR family transcriptional regulator"/>
    <property type="match status" value="1"/>
</dbReference>
<dbReference type="EMBL" id="QQBA01000010">
    <property type="protein sequence ID" value="RDI52526.1"/>
    <property type="molecule type" value="Genomic_DNA"/>
</dbReference>
<dbReference type="Gene3D" id="3.40.190.10">
    <property type="entry name" value="Periplasmic binding protein-like II"/>
    <property type="match status" value="2"/>
</dbReference>
<reference evidence="8" key="3">
    <citation type="submission" date="2019-07" db="EMBL/GenBank/DDBJ databases">
        <authorList>
            <person name="Whitman W."/>
            <person name="Huntemann M."/>
            <person name="Clum A."/>
            <person name="Pillay M."/>
            <person name="Palaniappan K."/>
            <person name="Varghese N."/>
            <person name="Mikhailova N."/>
            <person name="Stamatis D."/>
            <person name="Reddy T."/>
            <person name="Daum C."/>
            <person name="Shapiro N."/>
            <person name="Ivanova N."/>
            <person name="Kyrpides N."/>
            <person name="Woyke T."/>
        </authorList>
    </citation>
    <scope>NUCLEOTIDE SEQUENCE</scope>
    <source>
        <strain evidence="8">CGMCC 1.5380</strain>
    </source>
</reference>